<dbReference type="GO" id="GO:0005634">
    <property type="term" value="C:nucleus"/>
    <property type="evidence" value="ECO:0007669"/>
    <property type="project" value="UniProtKB-SubCell"/>
</dbReference>
<evidence type="ECO:0000313" key="6">
    <source>
        <dbReference type="EMBL" id="KAF2849056.1"/>
    </source>
</evidence>
<dbReference type="GO" id="GO:0006351">
    <property type="term" value="P:DNA-templated transcription"/>
    <property type="evidence" value="ECO:0007669"/>
    <property type="project" value="InterPro"/>
</dbReference>
<dbReference type="Pfam" id="PF04082">
    <property type="entry name" value="Fungal_trans"/>
    <property type="match status" value="1"/>
</dbReference>
<dbReference type="InterPro" id="IPR036864">
    <property type="entry name" value="Zn2-C6_fun-type_DNA-bd_sf"/>
</dbReference>
<feature type="region of interest" description="Disordered" evidence="4">
    <location>
        <begin position="45"/>
        <end position="88"/>
    </location>
</feature>
<dbReference type="InterPro" id="IPR001138">
    <property type="entry name" value="Zn2Cys6_DnaBD"/>
</dbReference>
<dbReference type="GO" id="GO:0003677">
    <property type="term" value="F:DNA binding"/>
    <property type="evidence" value="ECO:0007669"/>
    <property type="project" value="InterPro"/>
</dbReference>
<keyword evidence="2" id="KW-0479">Metal-binding</keyword>
<comment type="subcellular location">
    <subcellularLocation>
        <location evidence="1">Nucleus</location>
    </subcellularLocation>
</comment>
<reference evidence="6" key="1">
    <citation type="submission" date="2020-01" db="EMBL/GenBank/DDBJ databases">
        <authorList>
            <consortium name="DOE Joint Genome Institute"/>
            <person name="Haridas S."/>
            <person name="Albert R."/>
            <person name="Binder M."/>
            <person name="Bloem J."/>
            <person name="Labutti K."/>
            <person name="Salamov A."/>
            <person name="Andreopoulos B."/>
            <person name="Baker S.E."/>
            <person name="Barry K."/>
            <person name="Bills G."/>
            <person name="Bluhm B.H."/>
            <person name="Cannon C."/>
            <person name="Castanera R."/>
            <person name="Culley D.E."/>
            <person name="Daum C."/>
            <person name="Ezra D."/>
            <person name="Gonzalez J.B."/>
            <person name="Henrissat B."/>
            <person name="Kuo A."/>
            <person name="Liang C."/>
            <person name="Lipzen A."/>
            <person name="Lutzoni F."/>
            <person name="Magnuson J."/>
            <person name="Mondo S."/>
            <person name="Nolan M."/>
            <person name="Ohm R."/>
            <person name="Pangilinan J."/>
            <person name="Park H.-J."/>
            <person name="Ramirez L."/>
            <person name="Alfaro M."/>
            <person name="Sun H."/>
            <person name="Tritt A."/>
            <person name="Yoshinaga Y."/>
            <person name="Zwiers L.-H."/>
            <person name="Turgeon B.G."/>
            <person name="Goodwin S.B."/>
            <person name="Spatafora J.W."/>
            <person name="Crous P.W."/>
            <person name="Grigoriev I.V."/>
        </authorList>
    </citation>
    <scope>NUCLEOTIDE SEQUENCE</scope>
    <source>
        <strain evidence="6">IPT5</strain>
    </source>
</reference>
<protein>
    <recommendedName>
        <fullName evidence="5">Zn(2)-C6 fungal-type domain-containing protein</fullName>
    </recommendedName>
</protein>
<evidence type="ECO:0000256" key="2">
    <source>
        <dbReference type="ARBA" id="ARBA00022723"/>
    </source>
</evidence>
<dbReference type="Gene3D" id="4.10.240.10">
    <property type="entry name" value="Zn(2)-C6 fungal-type DNA-binding domain"/>
    <property type="match status" value="1"/>
</dbReference>
<evidence type="ECO:0000256" key="3">
    <source>
        <dbReference type="ARBA" id="ARBA00023242"/>
    </source>
</evidence>
<feature type="region of interest" description="Disordered" evidence="4">
    <location>
        <begin position="553"/>
        <end position="620"/>
    </location>
</feature>
<gene>
    <name evidence="6" type="ORF">T440DRAFT_490894</name>
</gene>
<dbReference type="PANTHER" id="PTHR31001:SF84">
    <property type="entry name" value="FUNGAL SPECIFIC TRANSCRIPTION FACTOR"/>
    <property type="match status" value="1"/>
</dbReference>
<feature type="region of interest" description="Disordered" evidence="4">
    <location>
        <begin position="1"/>
        <end position="26"/>
    </location>
</feature>
<evidence type="ECO:0000256" key="1">
    <source>
        <dbReference type="ARBA" id="ARBA00004123"/>
    </source>
</evidence>
<keyword evidence="3" id="KW-0539">Nucleus</keyword>
<feature type="domain" description="Zn(2)-C6 fungal-type" evidence="5">
    <location>
        <begin position="12"/>
        <end position="43"/>
    </location>
</feature>
<organism evidence="6 7">
    <name type="scientific">Plenodomus tracheiphilus IPT5</name>
    <dbReference type="NCBI Taxonomy" id="1408161"/>
    <lineage>
        <taxon>Eukaryota</taxon>
        <taxon>Fungi</taxon>
        <taxon>Dikarya</taxon>
        <taxon>Ascomycota</taxon>
        <taxon>Pezizomycotina</taxon>
        <taxon>Dothideomycetes</taxon>
        <taxon>Pleosporomycetidae</taxon>
        <taxon>Pleosporales</taxon>
        <taxon>Pleosporineae</taxon>
        <taxon>Leptosphaeriaceae</taxon>
        <taxon>Plenodomus</taxon>
    </lineage>
</organism>
<dbReference type="SMART" id="SM00906">
    <property type="entry name" value="Fungal_trans"/>
    <property type="match status" value="1"/>
</dbReference>
<dbReference type="OrthoDB" id="5344325at2759"/>
<feature type="compositionally biased region" description="Low complexity" evidence="4">
    <location>
        <begin position="606"/>
        <end position="620"/>
    </location>
</feature>
<keyword evidence="7" id="KW-1185">Reference proteome</keyword>
<dbReference type="CDD" id="cd00067">
    <property type="entry name" value="GAL4"/>
    <property type="match status" value="1"/>
</dbReference>
<dbReference type="GO" id="GO:0000981">
    <property type="term" value="F:DNA-binding transcription factor activity, RNA polymerase II-specific"/>
    <property type="evidence" value="ECO:0007669"/>
    <property type="project" value="InterPro"/>
</dbReference>
<dbReference type="SUPFAM" id="SSF57701">
    <property type="entry name" value="Zn2/Cys6 DNA-binding domain"/>
    <property type="match status" value="1"/>
</dbReference>
<dbReference type="PROSITE" id="PS50048">
    <property type="entry name" value="ZN2_CY6_FUNGAL_2"/>
    <property type="match status" value="1"/>
</dbReference>
<dbReference type="GO" id="GO:0008270">
    <property type="term" value="F:zinc ion binding"/>
    <property type="evidence" value="ECO:0007669"/>
    <property type="project" value="InterPro"/>
</dbReference>
<dbReference type="CDD" id="cd12148">
    <property type="entry name" value="fungal_TF_MHR"/>
    <property type="match status" value="1"/>
</dbReference>
<dbReference type="InterPro" id="IPR007219">
    <property type="entry name" value="XnlR_reg_dom"/>
</dbReference>
<dbReference type="InterPro" id="IPR050613">
    <property type="entry name" value="Sec_Metabolite_Reg"/>
</dbReference>
<dbReference type="PANTHER" id="PTHR31001">
    <property type="entry name" value="UNCHARACTERIZED TRANSCRIPTIONAL REGULATORY PROTEIN"/>
    <property type="match status" value="1"/>
</dbReference>
<evidence type="ECO:0000259" key="5">
    <source>
        <dbReference type="PROSITE" id="PS50048"/>
    </source>
</evidence>
<dbReference type="SMART" id="SM00066">
    <property type="entry name" value="GAL4"/>
    <property type="match status" value="1"/>
</dbReference>
<proteinExistence type="predicted"/>
<feature type="compositionally biased region" description="Pro residues" evidence="4">
    <location>
        <begin position="569"/>
        <end position="578"/>
    </location>
</feature>
<feature type="compositionally biased region" description="Basic and acidic residues" evidence="4">
    <location>
        <begin position="56"/>
        <end position="65"/>
    </location>
</feature>
<evidence type="ECO:0000256" key="4">
    <source>
        <dbReference type="SAM" id="MobiDB-lite"/>
    </source>
</evidence>
<dbReference type="AlphaFoldDB" id="A0A6A7B0I9"/>
<dbReference type="Proteomes" id="UP000799423">
    <property type="component" value="Unassembled WGS sequence"/>
</dbReference>
<dbReference type="EMBL" id="MU006314">
    <property type="protein sequence ID" value="KAF2849056.1"/>
    <property type="molecule type" value="Genomic_DNA"/>
</dbReference>
<feature type="compositionally biased region" description="Polar residues" evidence="4">
    <location>
        <begin position="587"/>
        <end position="600"/>
    </location>
</feature>
<sequence>MQSQRDSRPTTACTECQRRKQKCSREWPCNHCQARKVPHLCQFSVKKAQQESPSESGRESSSDTRGRKRSAPDSNELSSLPLPHASAQDETQDGLRLWGYMPGHAHYKISHIDDIGSRRDATAETSSDTAAKAADVLPSRSITDAIVNYFLTVVNYRYAAIYGPTLTDQYVQWWSDRGSEKRLSPEVTCLLLRICAYSVQCLTPSMRKMIESELACSSQMLTERFADAAEQISRDFVASNISIERVQEQFLKCAWLKAESRMVESWHTLGSTIREAQELGIDKDADTDELLEFDLEIRRRVWTVLYIWDWQMSAWLGRPNLIDQRSVNFTLPNLRLDQSTTDPKLISPFAHMVLQAELGRRVTAAAGGAPSANALSADQVLEVKSECERFIGELPPIFGLKDPDTSLDERHPYFVFQRLQLHCIIFLAMLHFLKPFLTRQRHDRMTDQDDSFRKLGIDIAHQLLQVSRTLFDHEFPINAKFPVVVFSIFDTATLLCSAVIHDREHILHRREEVLDLIESSVGMLRQLSLTSKLGAASYNFLAKLLAATPALSRHPPPIAKRRKHETKSLPPPTPPIPSVPTLVKSDSFPNTATAPLQTTDSKLEAAEPTGAASAASPSATTEDLTFDIDNFLANHPFGNTGNTSSLETGGIEQIWDWDDLRLDGYPHQSPNA</sequence>
<evidence type="ECO:0000313" key="7">
    <source>
        <dbReference type="Proteomes" id="UP000799423"/>
    </source>
</evidence>
<name>A0A6A7B0I9_9PLEO</name>
<accession>A0A6A7B0I9</accession>